<dbReference type="GO" id="GO:0031491">
    <property type="term" value="F:nucleosome binding"/>
    <property type="evidence" value="ECO:0007669"/>
    <property type="project" value="TreeGrafter"/>
</dbReference>
<dbReference type="EMBL" id="MU620921">
    <property type="protein sequence ID" value="KAI8579324.1"/>
    <property type="molecule type" value="Genomic_DNA"/>
</dbReference>
<evidence type="ECO:0000259" key="7">
    <source>
        <dbReference type="PROSITE" id="PS51805"/>
    </source>
</evidence>
<dbReference type="InterPro" id="IPR011011">
    <property type="entry name" value="Znf_FYVE_PHD"/>
</dbReference>
<evidence type="ECO:0000256" key="2">
    <source>
        <dbReference type="ARBA" id="ARBA00022771"/>
    </source>
</evidence>
<feature type="region of interest" description="Disordered" evidence="5">
    <location>
        <begin position="177"/>
        <end position="206"/>
    </location>
</feature>
<keyword evidence="9" id="KW-1185">Reference proteome</keyword>
<dbReference type="PROSITE" id="PS50016">
    <property type="entry name" value="ZF_PHD_2"/>
    <property type="match status" value="1"/>
</dbReference>
<dbReference type="RefSeq" id="XP_051444328.1">
    <property type="nucleotide sequence ID" value="XM_051589300.1"/>
</dbReference>
<gene>
    <name evidence="8" type="ORF">K450DRAFT_242684</name>
</gene>
<dbReference type="GO" id="GO:0006357">
    <property type="term" value="P:regulation of transcription by RNA polymerase II"/>
    <property type="evidence" value="ECO:0007669"/>
    <property type="project" value="TreeGrafter"/>
</dbReference>
<dbReference type="InterPro" id="IPR050701">
    <property type="entry name" value="Histone_Mod_Regulator"/>
</dbReference>
<dbReference type="CDD" id="cd15492">
    <property type="entry name" value="PHD_BRPF_JADE_like"/>
    <property type="match status" value="1"/>
</dbReference>
<keyword evidence="1" id="KW-0479">Metal-binding</keyword>
<keyword evidence="2 4" id="KW-0863">Zinc-finger</keyword>
<dbReference type="Gene3D" id="3.30.40.10">
    <property type="entry name" value="Zinc/RING finger domain, C3HC4 (zinc finger)"/>
    <property type="match status" value="3"/>
</dbReference>
<feature type="domain" description="PHD-type" evidence="7">
    <location>
        <begin position="365"/>
        <end position="485"/>
    </location>
</feature>
<feature type="compositionally biased region" description="Acidic residues" evidence="5">
    <location>
        <begin position="262"/>
        <end position="276"/>
    </location>
</feature>
<feature type="domain" description="PHD-type" evidence="6">
    <location>
        <begin position="304"/>
        <end position="358"/>
    </location>
</feature>
<evidence type="ECO:0000256" key="5">
    <source>
        <dbReference type="SAM" id="MobiDB-lite"/>
    </source>
</evidence>
<feature type="compositionally biased region" description="Basic and acidic residues" evidence="5">
    <location>
        <begin position="836"/>
        <end position="846"/>
    </location>
</feature>
<feature type="compositionally biased region" description="Basic and acidic residues" evidence="5">
    <location>
        <begin position="860"/>
        <end position="872"/>
    </location>
</feature>
<dbReference type="Pfam" id="PF13831">
    <property type="entry name" value="PHD_2"/>
    <property type="match status" value="1"/>
</dbReference>
<dbReference type="GeneID" id="75914645"/>
<feature type="region of interest" description="Disordered" evidence="5">
    <location>
        <begin position="668"/>
        <end position="721"/>
    </location>
</feature>
<evidence type="ECO:0000313" key="9">
    <source>
        <dbReference type="Proteomes" id="UP001206595"/>
    </source>
</evidence>
<dbReference type="PROSITE" id="PS01359">
    <property type="entry name" value="ZF_PHD_1"/>
    <property type="match status" value="1"/>
</dbReference>
<dbReference type="SMART" id="SM00249">
    <property type="entry name" value="PHD"/>
    <property type="match status" value="3"/>
</dbReference>
<feature type="compositionally biased region" description="Polar residues" evidence="5">
    <location>
        <begin position="1144"/>
        <end position="1169"/>
    </location>
</feature>
<name>A0AAD5E9E7_UMBRA</name>
<organism evidence="8 9">
    <name type="scientific">Umbelopsis ramanniana AG</name>
    <dbReference type="NCBI Taxonomy" id="1314678"/>
    <lineage>
        <taxon>Eukaryota</taxon>
        <taxon>Fungi</taxon>
        <taxon>Fungi incertae sedis</taxon>
        <taxon>Mucoromycota</taxon>
        <taxon>Mucoromycotina</taxon>
        <taxon>Umbelopsidomycetes</taxon>
        <taxon>Umbelopsidales</taxon>
        <taxon>Umbelopsidaceae</taxon>
        <taxon>Umbelopsis</taxon>
    </lineage>
</organism>
<feature type="region of interest" description="Disordered" evidence="5">
    <location>
        <begin position="249"/>
        <end position="276"/>
    </location>
</feature>
<dbReference type="SUPFAM" id="SSF57903">
    <property type="entry name" value="FYVE/PHD zinc finger"/>
    <property type="match status" value="2"/>
</dbReference>
<feature type="compositionally biased region" description="Polar residues" evidence="5">
    <location>
        <begin position="775"/>
        <end position="786"/>
    </location>
</feature>
<evidence type="ECO:0000259" key="6">
    <source>
        <dbReference type="PROSITE" id="PS50016"/>
    </source>
</evidence>
<comment type="caution">
    <text evidence="8">The sequence shown here is derived from an EMBL/GenBank/DDBJ whole genome shotgun (WGS) entry which is preliminary data.</text>
</comment>
<dbReference type="PROSITE" id="PS51805">
    <property type="entry name" value="EPHD"/>
    <property type="match status" value="1"/>
</dbReference>
<evidence type="ECO:0000256" key="4">
    <source>
        <dbReference type="PROSITE-ProRule" id="PRU00146"/>
    </source>
</evidence>
<dbReference type="PANTHER" id="PTHR13793:SF164">
    <property type="entry name" value="ALHAMBRA, ISOFORM P"/>
    <property type="match status" value="1"/>
</dbReference>
<dbReference type="Pfam" id="PF13832">
    <property type="entry name" value="zf-HC5HC2H_2"/>
    <property type="match status" value="1"/>
</dbReference>
<evidence type="ECO:0008006" key="10">
    <source>
        <dbReference type="Google" id="ProtNLM"/>
    </source>
</evidence>
<evidence type="ECO:0000313" key="8">
    <source>
        <dbReference type="EMBL" id="KAI8579324.1"/>
    </source>
</evidence>
<dbReference type="InterPro" id="IPR019786">
    <property type="entry name" value="Zinc_finger_PHD-type_CS"/>
</dbReference>
<dbReference type="Proteomes" id="UP001206595">
    <property type="component" value="Unassembled WGS sequence"/>
</dbReference>
<feature type="compositionally biased region" description="Basic and acidic residues" evidence="5">
    <location>
        <begin position="1184"/>
        <end position="1197"/>
    </location>
</feature>
<feature type="region of interest" description="Disordered" evidence="5">
    <location>
        <begin position="102"/>
        <end position="165"/>
    </location>
</feature>
<feature type="compositionally biased region" description="Polar residues" evidence="5">
    <location>
        <begin position="1221"/>
        <end position="1258"/>
    </location>
</feature>
<dbReference type="PANTHER" id="PTHR13793">
    <property type="entry name" value="PHD FINGER PROTEINS"/>
    <property type="match status" value="1"/>
</dbReference>
<dbReference type="InterPro" id="IPR001965">
    <property type="entry name" value="Znf_PHD"/>
</dbReference>
<sequence length="1442" mass="160797">MYSGDQWEIAQRENSASPMPSRNQLLSNHPAPTQPMKNSTKQADSAIQTPQPDANYQYETAAAYLLELSGKNNLRNNAEIDAITAQDGMNDQTNHYARQVSFSDKKNLYNNNDDQSIGSATASERTAASYGQSSVDDDKSPNHHEHSTPGAPLNNGKHARSRSKDFVEAYRRQRNQLAPAVIHIPRRHHPETSGNSHGYNSLRNRGASYDGEAQTVSSLLSAGHKMPPPGYNPEARYLRAIRQVPQSMGINAINRPQSVEIDQYETEDSEEDSDEVDDIDHFLNDSQKKPDDDPWLKKWKYDDPEVCCICLGEGAEQRNAFVYCDNPQCEVIVHQECYGIKKLPGPNDVWLCDRCKEQNENPAAVVSCAVCPSPHGAFRRLDKVHQYPGWIHVVCGTWMPNVQISDANAVIGFDIREIPEKSWNYKCFLCPDPVSASHGACVRCDAHGCKKTFHISCAQKFSLLEEAEESEKLADPYFTYCLDHSSYNQGEPKLNNWEKWVRQRDRYLVLKNEESAEQRSAALWNRAQSITKGNDHATSELIRAGFGFRELASDRYSFFAKEMADTISSSQSTVFQLEAENFQLEEAISKMDSNLKDTSHKIKRAEKRKVELQKEINKVKSLLAKEELAEKNRLELERMEDARLKKTVRVEKRKAELQKELSKVTAEIAQEDRGRKRKLSQPNDLSHTSTKRYRETSHSSSALPDHEFTGSSSPVSTRSKPATTFSFPPIISSLFGQYNHNSADAEQDELNSPTSASPNTTPSPTSGGAIESLPDNPTNEQSSSLEPTMPSIAHKSISPEADTTSLHNHNVHNRLSRVTGGSGHVSGLENHGNNSDAHKHSDHVETTRALSASSSPPRRLSSEQDNADREEVVEKAAKAAIVNGKMLLRKAQMTHSKSKFQNNESYGKEGKPERVLGLVETLNSVLGSPVEAGETITGDSELLETTADEELVETDLGDSTEINTDIIETEMLSNGRRLETTPTPPHLDQSITRSKSTEKRQSDASPPILWPPNIGPGDERFSTDVGSASLGEPSLSGVEAAAETYEKYRTFVRVSPFDPEQQVEISLQYTPWLSKYLRTDNADAYDSDGNDIVTEYIPVFDGEENIVPSVQHDDTKNGENKTTAGKRKRTSHKQPSVEPALPSRSASQNHRTVQVQETPMTTRSLSPRRSTMIRVPLVNQPIRPRIDAAEHDKEHPRTRSASPLMPRRPIPRLMPRPSSSTSSTNKINLRTQYEQNTKEASLSVRSEAASNNKKTVNGQKEVPKLDKQKGIHAPIKRAASDPKSSATPPPPSHPEAALPPKQRKGRSLAKKATTLPADDVCAECGKKEISLKIASELGVSAANMRHLISIRPTKKPGHTGQGKDWDPGVLVQCETCRNNYHCGCTDPPIRNYPERGVQFRCIECDVVKIIYPEVEEVRQMNRAQLKTDKKSLRERKRINYHE</sequence>
<reference evidence="8" key="1">
    <citation type="submission" date="2021-06" db="EMBL/GenBank/DDBJ databases">
        <authorList>
            <consortium name="DOE Joint Genome Institute"/>
            <person name="Mondo S.J."/>
            <person name="Amses K.R."/>
            <person name="Simmons D.R."/>
            <person name="Longcore J.E."/>
            <person name="Seto K."/>
            <person name="Alves G.H."/>
            <person name="Bonds A.E."/>
            <person name="Quandt C.A."/>
            <person name="Davis W.J."/>
            <person name="Chang Y."/>
            <person name="Letcher P.M."/>
            <person name="Powell M.J."/>
            <person name="Kuo A."/>
            <person name="Labutti K."/>
            <person name="Pangilinan J."/>
            <person name="Andreopoulos W."/>
            <person name="Tritt A."/>
            <person name="Riley R."/>
            <person name="Hundley H."/>
            <person name="Johnson J."/>
            <person name="Lipzen A."/>
            <person name="Barry K."/>
            <person name="Berbee M.L."/>
            <person name="Buchler N.E."/>
            <person name="Grigoriev I.V."/>
            <person name="Spatafora J.W."/>
            <person name="Stajich J.E."/>
            <person name="James T.Y."/>
        </authorList>
    </citation>
    <scope>NUCLEOTIDE SEQUENCE</scope>
    <source>
        <strain evidence="8">AG</strain>
    </source>
</reference>
<feature type="compositionally biased region" description="Low complexity" evidence="5">
    <location>
        <begin position="751"/>
        <end position="769"/>
    </location>
</feature>
<proteinExistence type="predicted"/>
<feature type="region of interest" description="Disordered" evidence="5">
    <location>
        <begin position="1108"/>
        <end position="1312"/>
    </location>
</feature>
<dbReference type="InterPro" id="IPR034732">
    <property type="entry name" value="EPHD"/>
</dbReference>
<feature type="region of interest" description="Disordered" evidence="5">
    <location>
        <begin position="744"/>
        <end position="791"/>
    </location>
</feature>
<feature type="compositionally biased region" description="Polar residues" evidence="5">
    <location>
        <begin position="709"/>
        <end position="721"/>
    </location>
</feature>
<evidence type="ECO:0000256" key="3">
    <source>
        <dbReference type="ARBA" id="ARBA00022833"/>
    </source>
</evidence>
<evidence type="ECO:0000256" key="1">
    <source>
        <dbReference type="ARBA" id="ARBA00022723"/>
    </source>
</evidence>
<feature type="region of interest" description="Disordered" evidence="5">
    <location>
        <begin position="814"/>
        <end position="872"/>
    </location>
</feature>
<feature type="compositionally biased region" description="Polar residues" evidence="5">
    <location>
        <begin position="12"/>
        <end position="48"/>
    </location>
</feature>
<dbReference type="GO" id="GO:0042393">
    <property type="term" value="F:histone binding"/>
    <property type="evidence" value="ECO:0007669"/>
    <property type="project" value="TreeGrafter"/>
</dbReference>
<protein>
    <recommendedName>
        <fullName evidence="10">PHD-type domain-containing protein</fullName>
    </recommendedName>
</protein>
<reference evidence="8" key="2">
    <citation type="journal article" date="2022" name="Proc. Natl. Acad. Sci. U.S.A.">
        <title>Diploid-dominant life cycles characterize the early evolution of Fungi.</title>
        <authorList>
            <person name="Amses K.R."/>
            <person name="Simmons D.R."/>
            <person name="Longcore J.E."/>
            <person name="Mondo S.J."/>
            <person name="Seto K."/>
            <person name="Jeronimo G.H."/>
            <person name="Bonds A.E."/>
            <person name="Quandt C.A."/>
            <person name="Davis W.J."/>
            <person name="Chang Y."/>
            <person name="Federici B.A."/>
            <person name="Kuo A."/>
            <person name="LaButti K."/>
            <person name="Pangilinan J."/>
            <person name="Andreopoulos W."/>
            <person name="Tritt A."/>
            <person name="Riley R."/>
            <person name="Hundley H."/>
            <person name="Johnson J."/>
            <person name="Lipzen A."/>
            <person name="Barry K."/>
            <person name="Lang B.F."/>
            <person name="Cuomo C.A."/>
            <person name="Buchler N.E."/>
            <person name="Grigoriev I.V."/>
            <person name="Spatafora J.W."/>
            <person name="Stajich J.E."/>
            <person name="James T.Y."/>
        </authorList>
    </citation>
    <scope>NUCLEOTIDE SEQUENCE</scope>
    <source>
        <strain evidence="8">AG</strain>
    </source>
</reference>
<dbReference type="GO" id="GO:0008270">
    <property type="term" value="F:zinc ion binding"/>
    <property type="evidence" value="ECO:0007669"/>
    <property type="project" value="UniProtKB-KW"/>
</dbReference>
<feature type="compositionally biased region" description="Polar residues" evidence="5">
    <location>
        <begin position="102"/>
        <end position="134"/>
    </location>
</feature>
<keyword evidence="3" id="KW-0862">Zinc</keyword>
<dbReference type="Pfam" id="PF00628">
    <property type="entry name" value="PHD"/>
    <property type="match status" value="1"/>
</dbReference>
<feature type="compositionally biased region" description="Basic and acidic residues" evidence="5">
    <location>
        <begin position="136"/>
        <end position="147"/>
    </location>
</feature>
<feature type="compositionally biased region" description="Polar residues" evidence="5">
    <location>
        <begin position="192"/>
        <end position="203"/>
    </location>
</feature>
<dbReference type="GO" id="GO:0005634">
    <property type="term" value="C:nucleus"/>
    <property type="evidence" value="ECO:0007669"/>
    <property type="project" value="TreeGrafter"/>
</dbReference>
<dbReference type="InterPro" id="IPR019787">
    <property type="entry name" value="Znf_PHD-finger"/>
</dbReference>
<accession>A0AAD5E9E7</accession>
<feature type="region of interest" description="Disordered" evidence="5">
    <location>
        <begin position="1"/>
        <end position="48"/>
    </location>
</feature>
<feature type="compositionally biased region" description="Low complexity" evidence="5">
    <location>
        <begin position="849"/>
        <end position="859"/>
    </location>
</feature>
<dbReference type="InterPro" id="IPR013083">
    <property type="entry name" value="Znf_RING/FYVE/PHD"/>
</dbReference>
<feature type="region of interest" description="Disordered" evidence="5">
    <location>
        <begin position="974"/>
        <end position="1033"/>
    </location>
</feature>